<feature type="compositionally biased region" description="Polar residues" evidence="1">
    <location>
        <begin position="126"/>
        <end position="138"/>
    </location>
</feature>
<reference evidence="2" key="1">
    <citation type="submission" date="2012-11" db="EMBL/GenBank/DDBJ databases">
        <authorList>
            <person name="Lucero-Rivera Y.E."/>
            <person name="Tovar-Ramirez D."/>
        </authorList>
    </citation>
    <scope>NUCLEOTIDE SEQUENCE</scope>
    <source>
        <tissue evidence="2">Salivary gland</tissue>
    </source>
</reference>
<reference evidence="2" key="2">
    <citation type="journal article" date="2015" name="J. Proteomics">
        <title>Sexual differences in the sialomes of the zebra tick, Rhipicephalus pulchellus.</title>
        <authorList>
            <person name="Tan A.W."/>
            <person name="Francischetti I.M."/>
            <person name="Slovak M."/>
            <person name="Kini R.M."/>
            <person name="Ribeiro J.M."/>
        </authorList>
    </citation>
    <scope>NUCLEOTIDE SEQUENCE</scope>
    <source>
        <tissue evidence="2">Salivary gland</tissue>
    </source>
</reference>
<feature type="compositionally biased region" description="Basic and acidic residues" evidence="1">
    <location>
        <begin position="53"/>
        <end position="73"/>
    </location>
</feature>
<evidence type="ECO:0000313" key="2">
    <source>
        <dbReference type="EMBL" id="JAA62588.1"/>
    </source>
</evidence>
<sequence>KGEYSDLSPGIQTEDGRKRRMNQAKSLARVRKTVTKPPDRSGSSAENPRGGGKHHDERSEEKGRESGKGRVRDTNSGGLGTRPMRKQLRPGRSKIQRPNFVGKLRPPPGSDENEAGTSNEAKKGHGSNQRPTKSGGQQKHSKRRPPRPGEGRPGSGTQHWSPPRHHPRGSCAARPRRGKCEENSGMWYNDAEFYTCSCVREGMCPTAGSFFESCEDCMWKC</sequence>
<proteinExistence type="evidence at transcript level"/>
<accession>L7MH62</accession>
<organism evidence="2">
    <name type="scientific">Rhipicephalus pulchellus</name>
    <name type="common">Yellow backed tick</name>
    <name type="synonym">Dermacentor pulchellus</name>
    <dbReference type="NCBI Taxonomy" id="72859"/>
    <lineage>
        <taxon>Eukaryota</taxon>
        <taxon>Metazoa</taxon>
        <taxon>Ecdysozoa</taxon>
        <taxon>Arthropoda</taxon>
        <taxon>Chelicerata</taxon>
        <taxon>Arachnida</taxon>
        <taxon>Acari</taxon>
        <taxon>Parasitiformes</taxon>
        <taxon>Ixodida</taxon>
        <taxon>Ixodoidea</taxon>
        <taxon>Ixodidae</taxon>
        <taxon>Rhipicephalinae</taxon>
        <taxon>Rhipicephalus</taxon>
        <taxon>Rhipicephalus</taxon>
    </lineage>
</organism>
<feature type="region of interest" description="Disordered" evidence="1">
    <location>
        <begin position="1"/>
        <end position="182"/>
    </location>
</feature>
<dbReference type="AlphaFoldDB" id="L7MH62"/>
<feature type="compositionally biased region" description="Basic residues" evidence="1">
    <location>
        <begin position="83"/>
        <end position="95"/>
    </location>
</feature>
<feature type="non-terminal residue" evidence="2">
    <location>
        <position position="1"/>
    </location>
</feature>
<feature type="compositionally biased region" description="Basic residues" evidence="1">
    <location>
        <begin position="18"/>
        <end position="34"/>
    </location>
</feature>
<dbReference type="EMBL" id="GACK01002446">
    <property type="protein sequence ID" value="JAA62588.1"/>
    <property type="molecule type" value="mRNA"/>
</dbReference>
<name>L7MH62_RHIPC</name>
<evidence type="ECO:0000256" key="1">
    <source>
        <dbReference type="SAM" id="MobiDB-lite"/>
    </source>
</evidence>
<protein>
    <submittedName>
        <fullName evidence="2">Putative monolaris</fullName>
    </submittedName>
</protein>